<feature type="signal peptide" evidence="1">
    <location>
        <begin position="1"/>
        <end position="20"/>
    </location>
</feature>
<dbReference type="PRINTS" id="PR00419">
    <property type="entry name" value="ADXRDTASE"/>
</dbReference>
<dbReference type="SUPFAM" id="SSF51905">
    <property type="entry name" value="FAD/NAD(P)-binding domain"/>
    <property type="match status" value="1"/>
</dbReference>
<dbReference type="Proteomes" id="UP001187682">
    <property type="component" value="Unassembled WGS sequence"/>
</dbReference>
<dbReference type="EMBL" id="ONZQ02000003">
    <property type="protein sequence ID" value="SPN99731.1"/>
    <property type="molecule type" value="Genomic_DNA"/>
</dbReference>
<feature type="chain" id="PRO_5041948802" description="FAD/NAD(P)-binding domain-containing protein" evidence="1">
    <location>
        <begin position="21"/>
        <end position="464"/>
    </location>
</feature>
<dbReference type="AlphaFoldDB" id="A0AAE8MUP1"/>
<dbReference type="Gene3D" id="1.10.405.20">
    <property type="match status" value="1"/>
</dbReference>
<proteinExistence type="predicted"/>
<gene>
    <name evidence="2" type="ORF">DNG_02582</name>
</gene>
<sequence>MVAPSRYLLAAVITATGALASNKGSPVCIVGAGPAGLSAAKALEDKGRDVVIFEKQATVGGKSQAVYKDDWFLPLGAVLFNEDSYVETVKLVEQTGVPYRNFSAGERWTFDWKSDDAEVIPGATEDFEQALVLEYLRYSEIWTTVYEPYSGIGYKNGVPAELAVPGAQWLAENGFQVIGIPMIDAFTSYGYGDYREIPILYMLQFFTPSILGNYLGITSGYILDFHTLFVEYSKLIKGPIYLEAEIKSINREKYPTISYRKKGSRRTYTQKCSDLVLAFPPTIKALEAANLDLTAEEEDLFGDVVVHNYFSSAVQMDQLPEDVSFWFEKPDPFTPVAPEGQPIYFQILHPGSGIASVYSWDRTDISPDPEKAKKLLIETLSKFNKDPRNAQQESVPVTEEDVLGWSGVVDYFPHLNTAALEAGWYDRFNKIQGKSRTYFASGLNGFEIVEFPLRAGKDIAESYL</sequence>
<dbReference type="InterPro" id="IPR036188">
    <property type="entry name" value="FAD/NAD-bd_sf"/>
</dbReference>
<reference evidence="2" key="1">
    <citation type="submission" date="2018-03" db="EMBL/GenBank/DDBJ databases">
        <authorList>
            <person name="Guldener U."/>
        </authorList>
    </citation>
    <scope>NUCLEOTIDE SEQUENCE</scope>
</reference>
<dbReference type="Pfam" id="PF13450">
    <property type="entry name" value="NAD_binding_8"/>
    <property type="match status" value="1"/>
</dbReference>
<dbReference type="Gene3D" id="3.50.50.60">
    <property type="entry name" value="FAD/NAD(P)-binding domain"/>
    <property type="match status" value="1"/>
</dbReference>
<evidence type="ECO:0000313" key="2">
    <source>
        <dbReference type="EMBL" id="SPN99731.1"/>
    </source>
</evidence>
<protein>
    <recommendedName>
        <fullName evidence="4">FAD/NAD(P)-binding domain-containing protein</fullName>
    </recommendedName>
</protein>
<keyword evidence="3" id="KW-1185">Reference proteome</keyword>
<dbReference type="GO" id="GO:0016491">
    <property type="term" value="F:oxidoreductase activity"/>
    <property type="evidence" value="ECO:0007669"/>
    <property type="project" value="TreeGrafter"/>
</dbReference>
<evidence type="ECO:0000256" key="1">
    <source>
        <dbReference type="SAM" id="SignalP"/>
    </source>
</evidence>
<evidence type="ECO:0000313" key="3">
    <source>
        <dbReference type="Proteomes" id="UP001187682"/>
    </source>
</evidence>
<dbReference type="PANTHER" id="PTHR42923">
    <property type="entry name" value="PROTOPORPHYRINOGEN OXIDASE"/>
    <property type="match status" value="1"/>
</dbReference>
<dbReference type="Gene3D" id="3.30.70.1990">
    <property type="match status" value="1"/>
</dbReference>
<accession>A0AAE8MUP1</accession>
<evidence type="ECO:0008006" key="4">
    <source>
        <dbReference type="Google" id="ProtNLM"/>
    </source>
</evidence>
<dbReference type="InterPro" id="IPR050464">
    <property type="entry name" value="Zeta_carotene_desat/Oxidored"/>
</dbReference>
<name>A0AAE8MUP1_9PEZI</name>
<keyword evidence="1" id="KW-0732">Signal</keyword>
<comment type="caution">
    <text evidence="2">The sequence shown here is derived from an EMBL/GenBank/DDBJ whole genome shotgun (WGS) entry which is preliminary data.</text>
</comment>
<organism evidence="2 3">
    <name type="scientific">Cephalotrichum gorgonifer</name>
    <dbReference type="NCBI Taxonomy" id="2041049"/>
    <lineage>
        <taxon>Eukaryota</taxon>
        <taxon>Fungi</taxon>
        <taxon>Dikarya</taxon>
        <taxon>Ascomycota</taxon>
        <taxon>Pezizomycotina</taxon>
        <taxon>Sordariomycetes</taxon>
        <taxon>Hypocreomycetidae</taxon>
        <taxon>Microascales</taxon>
        <taxon>Microascaceae</taxon>
        <taxon>Cephalotrichum</taxon>
    </lineage>
</organism>